<dbReference type="InterPro" id="IPR009288">
    <property type="entry name" value="AIG2-like_dom"/>
</dbReference>
<dbReference type="InterPro" id="IPR013830">
    <property type="entry name" value="SGNH_hydro"/>
</dbReference>
<dbReference type="InterPro" id="IPR036514">
    <property type="entry name" value="SGNH_hydro_sf"/>
</dbReference>
<dbReference type="CDD" id="cd00229">
    <property type="entry name" value="SGNH_hydrolase"/>
    <property type="match status" value="1"/>
</dbReference>
<dbReference type="PANTHER" id="PTHR30383:SF29">
    <property type="entry name" value="SGNH HYDROLASE-TYPE ESTERASE DOMAIN-CONTAINING PROTEIN"/>
    <property type="match status" value="1"/>
</dbReference>
<dbReference type="InterPro" id="IPR051532">
    <property type="entry name" value="Ester_Hydrolysis_Enzymes"/>
</dbReference>
<dbReference type="Pfam" id="PF13472">
    <property type="entry name" value="Lipase_GDSL_2"/>
    <property type="match status" value="1"/>
</dbReference>
<dbReference type="EMBL" id="BNDY01000017">
    <property type="protein sequence ID" value="GHI40781.1"/>
    <property type="molecule type" value="Genomic_DNA"/>
</dbReference>
<accession>A0ABQ3QU31</accession>
<dbReference type="SUPFAM" id="SSF52266">
    <property type="entry name" value="SGNH hydrolase"/>
    <property type="match status" value="1"/>
</dbReference>
<dbReference type="Gene3D" id="3.40.50.1110">
    <property type="entry name" value="SGNH hydrolase"/>
    <property type="match status" value="1"/>
</dbReference>
<dbReference type="Gene3D" id="3.10.490.10">
    <property type="entry name" value="Gamma-glutamyl cyclotransferase-like"/>
    <property type="match status" value="1"/>
</dbReference>
<reference evidence="3" key="1">
    <citation type="submission" date="2024-05" db="EMBL/GenBank/DDBJ databases">
        <title>Whole genome shotgun sequence of Streptomyces violascens NBRC 12920.</title>
        <authorList>
            <person name="Komaki H."/>
            <person name="Tamura T."/>
        </authorList>
    </citation>
    <scope>NUCLEOTIDE SEQUENCE</scope>
    <source>
        <strain evidence="3">NBRC 12920</strain>
    </source>
</reference>
<evidence type="ECO:0000259" key="1">
    <source>
        <dbReference type="Pfam" id="PF06094"/>
    </source>
</evidence>
<sequence>MTESRPHTLFSFGTLLDERVQTALFGRPVPSSAASLAGHTTRPLAITDQSVIATSGIDVHLTLERKLGATVEGAVLHLTDEDLAAADAYEVDDYVRRRVLLSSGESAWAYLDAKPLRPAARVVIVGDSIAYGRCDPQGGWAARLAAGHIAENETEHRVFNLAIPGSTLIDVCEQTPALLAARRPDTLLVAAGINDSALPLAAPQDRPDGLAHIADSLASLAHTAQSHNARLVVMGPTWVDETRTRDYEGLRFTRDRAEALRESIRTWCAQNHVDHLDMWEPLSGKAELLVDGLHPTPEGHEALAQHLDVVSR</sequence>
<dbReference type="SUPFAM" id="SSF110857">
    <property type="entry name" value="Gamma-glutamyl cyclotransferase-like"/>
    <property type="match status" value="1"/>
</dbReference>
<organism evidence="3 4">
    <name type="scientific">Streptomyces violascens</name>
    <dbReference type="NCBI Taxonomy" id="67381"/>
    <lineage>
        <taxon>Bacteria</taxon>
        <taxon>Bacillati</taxon>
        <taxon>Actinomycetota</taxon>
        <taxon>Actinomycetes</taxon>
        <taxon>Kitasatosporales</taxon>
        <taxon>Streptomycetaceae</taxon>
        <taxon>Streptomyces</taxon>
    </lineage>
</organism>
<dbReference type="PANTHER" id="PTHR30383">
    <property type="entry name" value="THIOESTERASE 1/PROTEASE 1/LYSOPHOSPHOLIPASE L1"/>
    <property type="match status" value="1"/>
</dbReference>
<evidence type="ECO:0000313" key="4">
    <source>
        <dbReference type="Proteomes" id="UP001050808"/>
    </source>
</evidence>
<feature type="domain" description="SGNH hydrolase-type esterase" evidence="2">
    <location>
        <begin position="125"/>
        <end position="302"/>
    </location>
</feature>
<comment type="caution">
    <text evidence="3">The sequence shown here is derived from an EMBL/GenBank/DDBJ whole genome shotgun (WGS) entry which is preliminary data.</text>
</comment>
<keyword evidence="4" id="KW-1185">Reference proteome</keyword>
<dbReference type="InterPro" id="IPR013024">
    <property type="entry name" value="GGCT-like"/>
</dbReference>
<dbReference type="Pfam" id="PF06094">
    <property type="entry name" value="GGACT"/>
    <property type="match status" value="1"/>
</dbReference>
<proteinExistence type="predicted"/>
<dbReference type="CDD" id="cd06661">
    <property type="entry name" value="GGCT_like"/>
    <property type="match status" value="1"/>
</dbReference>
<evidence type="ECO:0000313" key="3">
    <source>
        <dbReference type="EMBL" id="GHI40781.1"/>
    </source>
</evidence>
<name>A0ABQ3QU31_9ACTN</name>
<gene>
    <name evidence="3" type="ORF">Sviol_51890</name>
</gene>
<dbReference type="Proteomes" id="UP001050808">
    <property type="component" value="Unassembled WGS sequence"/>
</dbReference>
<feature type="domain" description="Gamma-glutamylcyclotransferase AIG2-like" evidence="1">
    <location>
        <begin position="9"/>
        <end position="112"/>
    </location>
</feature>
<evidence type="ECO:0000259" key="2">
    <source>
        <dbReference type="Pfam" id="PF13472"/>
    </source>
</evidence>
<dbReference type="RefSeq" id="WP_189962584.1">
    <property type="nucleotide sequence ID" value="NZ_BMUA01000005.1"/>
</dbReference>
<protein>
    <submittedName>
        <fullName evidence="3">Uncharacterized protein</fullName>
    </submittedName>
</protein>
<dbReference type="InterPro" id="IPR036568">
    <property type="entry name" value="GGCT-like_sf"/>
</dbReference>